<dbReference type="PANTHER" id="PTHR12246">
    <property type="entry name" value="PALMITOYLTRANSFERASE ZDHHC16"/>
    <property type="match status" value="1"/>
</dbReference>
<feature type="transmembrane region" description="Helical" evidence="7">
    <location>
        <begin position="161"/>
        <end position="182"/>
    </location>
</feature>
<protein>
    <recommendedName>
        <fullName evidence="7">Palmitoyltransferase</fullName>
        <ecNumber evidence="7">2.3.1.225</ecNumber>
    </recommendedName>
</protein>
<keyword evidence="5 7" id="KW-0472">Membrane</keyword>
<keyword evidence="3 7" id="KW-0812">Transmembrane</keyword>
<keyword evidence="10" id="KW-1185">Reference proteome</keyword>
<gene>
    <name evidence="9" type="ORF">NQ315_004302</name>
</gene>
<evidence type="ECO:0000313" key="10">
    <source>
        <dbReference type="Proteomes" id="UP001159042"/>
    </source>
</evidence>
<evidence type="ECO:0000256" key="2">
    <source>
        <dbReference type="ARBA" id="ARBA00022679"/>
    </source>
</evidence>
<keyword evidence="6 7" id="KW-0012">Acyltransferase</keyword>
<evidence type="ECO:0000313" key="9">
    <source>
        <dbReference type="EMBL" id="KAJ8922359.1"/>
    </source>
</evidence>
<dbReference type="EMBL" id="JANEYG010000007">
    <property type="protein sequence ID" value="KAJ8922359.1"/>
    <property type="molecule type" value="Genomic_DNA"/>
</dbReference>
<comment type="domain">
    <text evidence="7">The DHHC domain is required for palmitoyltransferase activity.</text>
</comment>
<dbReference type="AlphaFoldDB" id="A0AAV8W772"/>
<evidence type="ECO:0000256" key="5">
    <source>
        <dbReference type="ARBA" id="ARBA00023136"/>
    </source>
</evidence>
<evidence type="ECO:0000256" key="6">
    <source>
        <dbReference type="ARBA" id="ARBA00023315"/>
    </source>
</evidence>
<dbReference type="Proteomes" id="UP001159042">
    <property type="component" value="Unassembled WGS sequence"/>
</dbReference>
<keyword evidence="2 7" id="KW-0808">Transferase</keyword>
<dbReference type="InterPro" id="IPR001594">
    <property type="entry name" value="Palmitoyltrfase_DHHC"/>
</dbReference>
<dbReference type="PROSITE" id="PS50216">
    <property type="entry name" value="DHHC"/>
    <property type="match status" value="1"/>
</dbReference>
<feature type="transmembrane region" description="Helical" evidence="7">
    <location>
        <begin position="135"/>
        <end position="155"/>
    </location>
</feature>
<evidence type="ECO:0000256" key="1">
    <source>
        <dbReference type="ARBA" id="ARBA00004141"/>
    </source>
</evidence>
<name>A0AAV8W772_9CUCU</name>
<feature type="transmembrane region" description="Helical" evidence="7">
    <location>
        <begin position="51"/>
        <end position="72"/>
    </location>
</feature>
<evidence type="ECO:0000256" key="3">
    <source>
        <dbReference type="ARBA" id="ARBA00022692"/>
    </source>
</evidence>
<proteinExistence type="inferred from homology"/>
<evidence type="ECO:0000259" key="8">
    <source>
        <dbReference type="Pfam" id="PF01529"/>
    </source>
</evidence>
<evidence type="ECO:0000256" key="7">
    <source>
        <dbReference type="RuleBase" id="RU079119"/>
    </source>
</evidence>
<dbReference type="InterPro" id="IPR039859">
    <property type="entry name" value="PFA4/ZDH16/20/ERF2-like"/>
</dbReference>
<comment type="caution">
    <text evidence="9">The sequence shown here is derived from an EMBL/GenBank/DDBJ whole genome shotgun (WGS) entry which is preliminary data.</text>
</comment>
<dbReference type="Pfam" id="PF01529">
    <property type="entry name" value="DHHC"/>
    <property type="match status" value="1"/>
</dbReference>
<organism evidence="9 10">
    <name type="scientific">Exocentrus adspersus</name>
    <dbReference type="NCBI Taxonomy" id="1586481"/>
    <lineage>
        <taxon>Eukaryota</taxon>
        <taxon>Metazoa</taxon>
        <taxon>Ecdysozoa</taxon>
        <taxon>Arthropoda</taxon>
        <taxon>Hexapoda</taxon>
        <taxon>Insecta</taxon>
        <taxon>Pterygota</taxon>
        <taxon>Neoptera</taxon>
        <taxon>Endopterygota</taxon>
        <taxon>Coleoptera</taxon>
        <taxon>Polyphaga</taxon>
        <taxon>Cucujiformia</taxon>
        <taxon>Chrysomeloidea</taxon>
        <taxon>Cerambycidae</taxon>
        <taxon>Lamiinae</taxon>
        <taxon>Acanthocinini</taxon>
        <taxon>Exocentrus</taxon>
    </lineage>
</organism>
<comment type="catalytic activity">
    <reaction evidence="7">
        <text>L-cysteinyl-[protein] + hexadecanoyl-CoA = S-hexadecanoyl-L-cysteinyl-[protein] + CoA</text>
        <dbReference type="Rhea" id="RHEA:36683"/>
        <dbReference type="Rhea" id="RHEA-COMP:10131"/>
        <dbReference type="Rhea" id="RHEA-COMP:11032"/>
        <dbReference type="ChEBI" id="CHEBI:29950"/>
        <dbReference type="ChEBI" id="CHEBI:57287"/>
        <dbReference type="ChEBI" id="CHEBI:57379"/>
        <dbReference type="ChEBI" id="CHEBI:74151"/>
        <dbReference type="EC" id="2.3.1.225"/>
    </reaction>
</comment>
<sequence length="275" mass="32628">MIIRQDIWPKCVKDAFVTGFVLVIIPLIYYFELFIVLPRYYRQWSFTYDFHFMTGTFILFNLCANYVAIVMCDTSIKGRILRSGELLPNWRFCSACETVAPPRSWHCKICKTCILKRDHHCMFTSCCIGHENQRYFLVFVFYMFVATMYASYYNIHFVRDYLTFGSWTSIFKVIFPLAMLFMEWTESQLYVFFVIIVLAGGAFTGGLLWFHSDLMLKGLVSHDKDKKSKFDNGIRANIEVVLGEKWYLVWLWPWIESKLPCDGINWNEYMSDKME</sequence>
<keyword evidence="4 7" id="KW-1133">Transmembrane helix</keyword>
<reference evidence="9 10" key="1">
    <citation type="journal article" date="2023" name="Insect Mol. Biol.">
        <title>Genome sequencing provides insights into the evolution of gene families encoding plant cell wall-degrading enzymes in longhorned beetles.</title>
        <authorList>
            <person name="Shin N.R."/>
            <person name="Okamura Y."/>
            <person name="Kirsch R."/>
            <person name="Pauchet Y."/>
        </authorList>
    </citation>
    <scope>NUCLEOTIDE SEQUENCE [LARGE SCALE GENOMIC DNA]</scope>
    <source>
        <strain evidence="9">EAD_L_NR</strain>
    </source>
</reference>
<dbReference type="EC" id="2.3.1.225" evidence="7"/>
<comment type="similarity">
    <text evidence="7">Belongs to the DHHC palmitoyltransferase family.</text>
</comment>
<accession>A0AAV8W772</accession>
<dbReference type="GO" id="GO:0019706">
    <property type="term" value="F:protein-cysteine S-palmitoyltransferase activity"/>
    <property type="evidence" value="ECO:0007669"/>
    <property type="project" value="UniProtKB-EC"/>
</dbReference>
<evidence type="ECO:0000256" key="4">
    <source>
        <dbReference type="ARBA" id="ARBA00022989"/>
    </source>
</evidence>
<feature type="domain" description="Palmitoyltransferase DHHC" evidence="8">
    <location>
        <begin position="90"/>
        <end position="226"/>
    </location>
</feature>
<comment type="subcellular location">
    <subcellularLocation>
        <location evidence="1">Membrane</location>
        <topology evidence="1">Multi-pass membrane protein</topology>
    </subcellularLocation>
</comment>
<dbReference type="GO" id="GO:0016020">
    <property type="term" value="C:membrane"/>
    <property type="evidence" value="ECO:0007669"/>
    <property type="project" value="UniProtKB-SubCell"/>
</dbReference>
<feature type="transmembrane region" description="Helical" evidence="7">
    <location>
        <begin position="189"/>
        <end position="210"/>
    </location>
</feature>
<feature type="transmembrane region" description="Helical" evidence="7">
    <location>
        <begin position="12"/>
        <end position="31"/>
    </location>
</feature>